<dbReference type="GO" id="GO:0005506">
    <property type="term" value="F:iron ion binding"/>
    <property type="evidence" value="ECO:0007669"/>
    <property type="project" value="UniProtKB-UniRule"/>
</dbReference>
<sequence>MAIENVWIEEGCISCGMCVQECPEVFKMDNALAVVKEDVDFNEYEESIKRAADICPAGIIKFS</sequence>
<evidence type="ECO:0000256" key="3">
    <source>
        <dbReference type="ARBA" id="ARBA00023014"/>
    </source>
</evidence>
<keyword evidence="4" id="KW-0249">Electron transport</keyword>
<keyword evidence="7" id="KW-1185">Reference proteome</keyword>
<keyword evidence="2 4" id="KW-0408">Iron</keyword>
<dbReference type="Pfam" id="PF13370">
    <property type="entry name" value="Fer4_13"/>
    <property type="match status" value="1"/>
</dbReference>
<dbReference type="AlphaFoldDB" id="A0A5D0MIV5"/>
<proteinExistence type="predicted"/>
<dbReference type="PROSITE" id="PS00198">
    <property type="entry name" value="4FE4S_FER_1"/>
    <property type="match status" value="1"/>
</dbReference>
<dbReference type="InterPro" id="IPR001080">
    <property type="entry name" value="3Fe4S_ferredoxin"/>
</dbReference>
<dbReference type="InterPro" id="IPR017900">
    <property type="entry name" value="4Fe4S_Fe_S_CS"/>
</dbReference>
<feature type="domain" description="4Fe-4S ferredoxin-type" evidence="5">
    <location>
        <begin position="3"/>
        <end position="31"/>
    </location>
</feature>
<keyword evidence="1 4" id="KW-0479">Metal-binding</keyword>
<keyword evidence="3 4" id="KW-0411">Iron-sulfur</keyword>
<accession>A0A5D0MIV5</accession>
<evidence type="ECO:0000256" key="2">
    <source>
        <dbReference type="ARBA" id="ARBA00023004"/>
    </source>
</evidence>
<evidence type="ECO:0000256" key="1">
    <source>
        <dbReference type="ARBA" id="ARBA00022723"/>
    </source>
</evidence>
<dbReference type="GO" id="GO:0051536">
    <property type="term" value="F:iron-sulfur cluster binding"/>
    <property type="evidence" value="ECO:0007669"/>
    <property type="project" value="UniProtKB-KW"/>
</dbReference>
<keyword evidence="4" id="KW-0813">Transport</keyword>
<organism evidence="6 7">
    <name type="scientific">Candidatus Mcinerneyibacterium aminivorans</name>
    <dbReference type="NCBI Taxonomy" id="2703815"/>
    <lineage>
        <taxon>Bacteria</taxon>
        <taxon>Candidatus Macinerneyibacteriota</taxon>
        <taxon>Candidatus Mcinerneyibacteria</taxon>
        <taxon>Candidatus Mcinerneyibacteriales</taxon>
        <taxon>Candidatus Mcinerneyibacteriaceae</taxon>
        <taxon>Candidatus Mcinerneyibacterium</taxon>
    </lineage>
</organism>
<comment type="caution">
    <text evidence="6">The sequence shown here is derived from an EMBL/GenBank/DDBJ whole genome shotgun (WGS) entry which is preliminary data.</text>
</comment>
<dbReference type="SUPFAM" id="SSF54862">
    <property type="entry name" value="4Fe-4S ferredoxins"/>
    <property type="match status" value="1"/>
</dbReference>
<name>A0A5D0MIV5_9BACT</name>
<gene>
    <name evidence="6" type="ORF">FXF47_03815</name>
</gene>
<dbReference type="GO" id="GO:0009055">
    <property type="term" value="F:electron transfer activity"/>
    <property type="evidence" value="ECO:0007669"/>
    <property type="project" value="UniProtKB-UniRule"/>
</dbReference>
<evidence type="ECO:0000256" key="4">
    <source>
        <dbReference type="RuleBase" id="RU368020"/>
    </source>
</evidence>
<reference evidence="6" key="1">
    <citation type="submission" date="2019-08" db="EMBL/GenBank/DDBJ databases">
        <title>Genomic characterization of a novel candidate phylum (ARYD3) from a high temperature, high salinity tertiary oil reservoir in north central Oklahoma, USA.</title>
        <authorList>
            <person name="Youssef N.H."/>
            <person name="Yadav A."/>
            <person name="Elshahed M.S."/>
        </authorList>
    </citation>
    <scope>NUCLEOTIDE SEQUENCE [LARGE SCALE GENOMIC DNA]</scope>
    <source>
        <strain evidence="6">ARYD3</strain>
    </source>
</reference>
<dbReference type="Gene3D" id="3.30.70.20">
    <property type="match status" value="1"/>
</dbReference>
<protein>
    <recommendedName>
        <fullName evidence="4">Ferredoxin</fullName>
    </recommendedName>
</protein>
<evidence type="ECO:0000313" key="6">
    <source>
        <dbReference type="EMBL" id="TYB31451.1"/>
    </source>
</evidence>
<dbReference type="PROSITE" id="PS51379">
    <property type="entry name" value="4FE4S_FER_2"/>
    <property type="match status" value="1"/>
</dbReference>
<dbReference type="InterPro" id="IPR017896">
    <property type="entry name" value="4Fe4S_Fe-S-bd"/>
</dbReference>
<dbReference type="EMBL" id="VSIX01000033">
    <property type="protein sequence ID" value="TYB31451.1"/>
    <property type="molecule type" value="Genomic_DNA"/>
</dbReference>
<dbReference type="Proteomes" id="UP000324143">
    <property type="component" value="Unassembled WGS sequence"/>
</dbReference>
<comment type="function">
    <text evidence="4">Ferredoxins are iron-sulfur proteins that transfer electrons in a wide variety of metabolic reactions.</text>
</comment>
<evidence type="ECO:0000259" key="5">
    <source>
        <dbReference type="PROSITE" id="PS51379"/>
    </source>
</evidence>
<evidence type="ECO:0000313" key="7">
    <source>
        <dbReference type="Proteomes" id="UP000324143"/>
    </source>
</evidence>
<dbReference type="PRINTS" id="PR00352">
    <property type="entry name" value="3FE4SFRDOXIN"/>
</dbReference>